<dbReference type="RefSeq" id="WP_012398685.1">
    <property type="nucleotide sequence ID" value="NC_010617.1"/>
</dbReference>
<evidence type="ECO:0000313" key="9">
    <source>
        <dbReference type="Proteomes" id="UP000008838"/>
    </source>
</evidence>
<accession>B2GKS8</accession>
<evidence type="ECO:0000256" key="4">
    <source>
        <dbReference type="ARBA" id="ARBA00022692"/>
    </source>
</evidence>
<evidence type="ECO:0000256" key="3">
    <source>
        <dbReference type="ARBA" id="ARBA00022475"/>
    </source>
</evidence>
<evidence type="ECO:0000256" key="5">
    <source>
        <dbReference type="ARBA" id="ARBA00022989"/>
    </source>
</evidence>
<keyword evidence="5 7" id="KW-1133">Transmembrane helix</keyword>
<organism evidence="8 9">
    <name type="scientific">Kocuria rhizophila (strain ATCC 9341 / DSM 348 / NBRC 103217 / DC2201)</name>
    <dbReference type="NCBI Taxonomy" id="378753"/>
    <lineage>
        <taxon>Bacteria</taxon>
        <taxon>Bacillati</taxon>
        <taxon>Actinomycetota</taxon>
        <taxon>Actinomycetes</taxon>
        <taxon>Micrococcales</taxon>
        <taxon>Micrococcaceae</taxon>
        <taxon>Kocuria</taxon>
    </lineage>
</organism>
<dbReference type="Proteomes" id="UP000008838">
    <property type="component" value="Chromosome"/>
</dbReference>
<name>B2GKS8_KOCRD</name>
<gene>
    <name evidence="8" type="ordered locus">KRH_16170</name>
</gene>
<dbReference type="AlphaFoldDB" id="B2GKS8"/>
<dbReference type="eggNOG" id="COG2261">
    <property type="taxonomic scope" value="Bacteria"/>
</dbReference>
<dbReference type="GO" id="GO:0005886">
    <property type="term" value="C:plasma membrane"/>
    <property type="evidence" value="ECO:0007669"/>
    <property type="project" value="UniProtKB-SubCell"/>
</dbReference>
<proteinExistence type="inferred from homology"/>
<feature type="transmembrane region" description="Helical" evidence="7">
    <location>
        <begin position="12"/>
        <end position="32"/>
    </location>
</feature>
<evidence type="ECO:0000313" key="8">
    <source>
        <dbReference type="EMBL" id="BAG29964.1"/>
    </source>
</evidence>
<evidence type="ECO:0000256" key="1">
    <source>
        <dbReference type="ARBA" id="ARBA00004651"/>
    </source>
</evidence>
<keyword evidence="6 7" id="KW-0472">Membrane</keyword>
<dbReference type="STRING" id="378753.KRH_16170"/>
<protein>
    <submittedName>
        <fullName evidence="8">Hypothetical membrane protein</fullName>
    </submittedName>
</protein>
<feature type="transmembrane region" description="Helical" evidence="7">
    <location>
        <begin position="71"/>
        <end position="93"/>
    </location>
</feature>
<dbReference type="Pfam" id="PF04226">
    <property type="entry name" value="Transgly_assoc"/>
    <property type="match status" value="1"/>
</dbReference>
<comment type="subcellular location">
    <subcellularLocation>
        <location evidence="1">Cell membrane</location>
        <topology evidence="1">Multi-pass membrane protein</topology>
    </subcellularLocation>
</comment>
<dbReference type="HOGENOM" id="CLU_160040_2_3_11"/>
<reference evidence="8 9" key="1">
    <citation type="journal article" date="2008" name="J. Bacteriol.">
        <title>Complete genome sequence of the soil actinomycete Kocuria rhizophila.</title>
        <authorList>
            <person name="Takarada H."/>
            <person name="Sekine M."/>
            <person name="Kosugi H."/>
            <person name="Matsuo Y."/>
            <person name="Fujisawa T."/>
            <person name="Omata S."/>
            <person name="Kishi E."/>
            <person name="Shimizu A."/>
            <person name="Tsukatani N."/>
            <person name="Tanikawa S."/>
            <person name="Fujita N."/>
            <person name="Harayama S."/>
        </authorList>
    </citation>
    <scope>NUCLEOTIDE SEQUENCE [LARGE SCALE GENOMIC DNA]</scope>
    <source>
        <strain evidence="9">ATCC 9341 / DSM 348 / NBRC 103217 / DC2201</strain>
    </source>
</reference>
<evidence type="ECO:0000256" key="2">
    <source>
        <dbReference type="ARBA" id="ARBA00011006"/>
    </source>
</evidence>
<dbReference type="KEGG" id="krh:KRH_16170"/>
<dbReference type="InterPro" id="IPR007341">
    <property type="entry name" value="Transgly_assoc"/>
</dbReference>
<evidence type="ECO:0000256" key="7">
    <source>
        <dbReference type="SAM" id="Phobius"/>
    </source>
</evidence>
<dbReference type="PANTHER" id="PTHR33884:SF3">
    <property type="entry name" value="UPF0410 PROTEIN YMGE"/>
    <property type="match status" value="1"/>
</dbReference>
<dbReference type="EMBL" id="AP009152">
    <property type="protein sequence ID" value="BAG29964.1"/>
    <property type="molecule type" value="Genomic_DNA"/>
</dbReference>
<dbReference type="PANTHER" id="PTHR33884">
    <property type="entry name" value="UPF0410 PROTEIN YMGE"/>
    <property type="match status" value="1"/>
</dbReference>
<evidence type="ECO:0000256" key="6">
    <source>
        <dbReference type="ARBA" id="ARBA00023136"/>
    </source>
</evidence>
<keyword evidence="9" id="KW-1185">Reference proteome</keyword>
<comment type="similarity">
    <text evidence="2">Belongs to the UPF0410 family.</text>
</comment>
<feature type="transmembrane region" description="Helical" evidence="7">
    <location>
        <begin position="39"/>
        <end position="59"/>
    </location>
</feature>
<keyword evidence="4 7" id="KW-0812">Transmembrane</keyword>
<sequence>MLEQRKLEVENMGIFSWIILGLIAGALAKLILPGKQGGGIIVTIILGIVGAFLGGWLGSFIPGLHAGIDKISIGTIITSVIGAIIVLLIYGFVVNRRR</sequence>
<keyword evidence="3" id="KW-1003">Cell membrane</keyword>